<dbReference type="Pfam" id="PF16778">
    <property type="entry name" value="Phage_tail_APC"/>
    <property type="match status" value="1"/>
</dbReference>
<dbReference type="Proteomes" id="UP000184600">
    <property type="component" value="Unassembled WGS sequence"/>
</dbReference>
<organism evidence="2 3">
    <name type="scientific">Vibrio quintilis</name>
    <dbReference type="NCBI Taxonomy" id="1117707"/>
    <lineage>
        <taxon>Bacteria</taxon>
        <taxon>Pseudomonadati</taxon>
        <taxon>Pseudomonadota</taxon>
        <taxon>Gammaproteobacteria</taxon>
        <taxon>Vibrionales</taxon>
        <taxon>Vibrionaceae</taxon>
        <taxon>Vibrio</taxon>
    </lineage>
</organism>
<evidence type="ECO:0000313" key="2">
    <source>
        <dbReference type="EMBL" id="SHO57771.1"/>
    </source>
</evidence>
<dbReference type="EMBL" id="FRFG01000048">
    <property type="protein sequence ID" value="SHO57771.1"/>
    <property type="molecule type" value="Genomic_DNA"/>
</dbReference>
<accession>A0A1M7YYQ4</accession>
<sequence>MVTLSYNGNTYEEWDIDALLAAGVPESLIHQTITDDQWHTIRVKRDALMAQCDWTQMPDVELNEAQKAAYTAYRQSLRDIPQKFSEPDTVIWPEKPAL</sequence>
<dbReference type="Gene3D" id="6.10.140.1310">
    <property type="match status" value="1"/>
</dbReference>
<evidence type="ECO:0000259" key="1">
    <source>
        <dbReference type="Pfam" id="PF16778"/>
    </source>
</evidence>
<dbReference type="STRING" id="1117707.VQ7734_03541"/>
<proteinExistence type="predicted"/>
<evidence type="ECO:0000313" key="3">
    <source>
        <dbReference type="Proteomes" id="UP000184600"/>
    </source>
</evidence>
<dbReference type="OrthoDB" id="1685143at2"/>
<dbReference type="RefSeq" id="WP_083601701.1">
    <property type="nucleotide sequence ID" value="NZ_AP024897.1"/>
</dbReference>
<reference evidence="3" key="1">
    <citation type="submission" date="2016-12" db="EMBL/GenBank/DDBJ databases">
        <authorList>
            <person name="Rodrigo-Torres L."/>
            <person name="Arahal R.D."/>
            <person name="Lucena T."/>
        </authorList>
    </citation>
    <scope>NUCLEOTIDE SEQUENCE [LARGE SCALE GENOMIC DNA]</scope>
</reference>
<name>A0A1M7YYQ4_9VIBR</name>
<gene>
    <name evidence="2" type="ORF">VQ7734_03541</name>
</gene>
<dbReference type="InterPro" id="IPR031893">
    <property type="entry name" value="Phage_tail_APC"/>
</dbReference>
<dbReference type="AlphaFoldDB" id="A0A1M7YYQ4"/>
<keyword evidence="3" id="KW-1185">Reference proteome</keyword>
<protein>
    <recommendedName>
        <fullName evidence="1">Phage tail assembly chaperone-like domain-containing protein</fullName>
    </recommendedName>
</protein>
<feature type="domain" description="Phage tail assembly chaperone-like" evidence="1">
    <location>
        <begin position="39"/>
        <end position="97"/>
    </location>
</feature>